<proteinExistence type="inferred from homology"/>
<dbReference type="Gene3D" id="3.90.1720.10">
    <property type="entry name" value="endopeptidase domain like (from Nostoc punctiforme)"/>
    <property type="match status" value="1"/>
</dbReference>
<dbReference type="Pfam" id="PF00877">
    <property type="entry name" value="NLPC_P60"/>
    <property type="match status" value="1"/>
</dbReference>
<keyword evidence="9" id="KW-1185">Reference proteome</keyword>
<feature type="compositionally biased region" description="Basic and acidic residues" evidence="6">
    <location>
        <begin position="145"/>
        <end position="154"/>
    </location>
</feature>
<evidence type="ECO:0000256" key="1">
    <source>
        <dbReference type="ARBA" id="ARBA00007074"/>
    </source>
</evidence>
<evidence type="ECO:0000256" key="6">
    <source>
        <dbReference type="SAM" id="MobiDB-lite"/>
    </source>
</evidence>
<evidence type="ECO:0000256" key="5">
    <source>
        <dbReference type="SAM" id="Coils"/>
    </source>
</evidence>
<accession>A0A4R6V1G3</accession>
<dbReference type="PROSITE" id="PS51935">
    <property type="entry name" value="NLPC_P60"/>
    <property type="match status" value="1"/>
</dbReference>
<dbReference type="GO" id="GO:0006508">
    <property type="term" value="P:proteolysis"/>
    <property type="evidence" value="ECO:0007669"/>
    <property type="project" value="UniProtKB-KW"/>
</dbReference>
<dbReference type="PANTHER" id="PTHR47053:SF1">
    <property type="entry name" value="MUREIN DD-ENDOPEPTIDASE MEPH-RELATED"/>
    <property type="match status" value="1"/>
</dbReference>
<reference evidence="8 9" key="1">
    <citation type="submission" date="2019-03" db="EMBL/GenBank/DDBJ databases">
        <title>Genomic Encyclopedia of Type Strains, Phase IV (KMG-IV): sequencing the most valuable type-strain genomes for metagenomic binning, comparative biology and taxonomic classification.</title>
        <authorList>
            <person name="Goeker M."/>
        </authorList>
    </citation>
    <scope>NUCLEOTIDE SEQUENCE [LARGE SCALE GENOMIC DNA]</scope>
    <source>
        <strain evidence="8 9">DSM 46770</strain>
    </source>
</reference>
<evidence type="ECO:0000256" key="4">
    <source>
        <dbReference type="ARBA" id="ARBA00022807"/>
    </source>
</evidence>
<keyword evidence="5" id="KW-0175">Coiled coil</keyword>
<feature type="region of interest" description="Disordered" evidence="6">
    <location>
        <begin position="204"/>
        <end position="227"/>
    </location>
</feature>
<gene>
    <name evidence="8" type="ORF">EV190_106146</name>
</gene>
<feature type="compositionally biased region" description="Low complexity" evidence="6">
    <location>
        <begin position="204"/>
        <end position="219"/>
    </location>
</feature>
<protein>
    <submittedName>
        <fullName evidence="8">NlpC/P60 family protein</fullName>
    </submittedName>
</protein>
<organism evidence="8 9">
    <name type="scientific">Actinorugispora endophytica</name>
    <dbReference type="NCBI Taxonomy" id="1605990"/>
    <lineage>
        <taxon>Bacteria</taxon>
        <taxon>Bacillati</taxon>
        <taxon>Actinomycetota</taxon>
        <taxon>Actinomycetes</taxon>
        <taxon>Streptosporangiales</taxon>
        <taxon>Nocardiopsidaceae</taxon>
        <taxon>Actinorugispora</taxon>
    </lineage>
</organism>
<evidence type="ECO:0000256" key="2">
    <source>
        <dbReference type="ARBA" id="ARBA00022670"/>
    </source>
</evidence>
<feature type="compositionally biased region" description="Basic and acidic residues" evidence="6">
    <location>
        <begin position="165"/>
        <end position="183"/>
    </location>
</feature>
<comment type="similarity">
    <text evidence="1">Belongs to the peptidase C40 family.</text>
</comment>
<evidence type="ECO:0000313" key="8">
    <source>
        <dbReference type="EMBL" id="TDQ52508.1"/>
    </source>
</evidence>
<dbReference type="EMBL" id="SNYN01000006">
    <property type="protein sequence ID" value="TDQ52508.1"/>
    <property type="molecule type" value="Genomic_DNA"/>
</dbReference>
<dbReference type="Proteomes" id="UP000295281">
    <property type="component" value="Unassembled WGS sequence"/>
</dbReference>
<dbReference type="SUPFAM" id="SSF54001">
    <property type="entry name" value="Cysteine proteinases"/>
    <property type="match status" value="1"/>
</dbReference>
<dbReference type="InterPro" id="IPR051202">
    <property type="entry name" value="Peptidase_C40"/>
</dbReference>
<dbReference type="Gene3D" id="1.20.5.340">
    <property type="match status" value="1"/>
</dbReference>
<dbReference type="InterPro" id="IPR000064">
    <property type="entry name" value="NLP_P60_dom"/>
</dbReference>
<dbReference type="SUPFAM" id="SSF57997">
    <property type="entry name" value="Tropomyosin"/>
    <property type="match status" value="1"/>
</dbReference>
<feature type="region of interest" description="Disordered" evidence="6">
    <location>
        <begin position="143"/>
        <end position="183"/>
    </location>
</feature>
<evidence type="ECO:0000259" key="7">
    <source>
        <dbReference type="PROSITE" id="PS51935"/>
    </source>
</evidence>
<dbReference type="PANTHER" id="PTHR47053">
    <property type="entry name" value="MUREIN DD-ENDOPEPTIDASE MEPH-RELATED"/>
    <property type="match status" value="1"/>
</dbReference>
<evidence type="ECO:0000313" key="9">
    <source>
        <dbReference type="Proteomes" id="UP000295281"/>
    </source>
</evidence>
<keyword evidence="2" id="KW-0645">Protease</keyword>
<sequence>MCHSVDERHDRGSRRRLAAVGVIASGLLVLSQGVAFADPSADEVREEIERLEREFSELNETYNQAEEDHEAAEKKLEDVNEDLEAAQADFDELRGSIKVLASTTYTGSDYSSPAYLLGSSGPEEVLAQAADLGYLSASQQSSLDRYSEQREKLESLQSEAEETEKEAQDKLDEAEDAREAGEEKIAEQEELLEELTAEEQTAATAGVNTVSNSSSSSSSSGGGATYDGPATGNAKTALDFAFNQVGKPYIWGGTGPNGYDCSGLTQAAWAQAGVSLPRVSQDQFYAGQRVSWDNLQAGDLLFFYDSSAPTHVGMATGDGRMVHASTSSKPIGVVDLTSYYRDSFVGGVRP</sequence>
<feature type="coiled-coil region" evidence="5">
    <location>
        <begin position="41"/>
        <end position="96"/>
    </location>
</feature>
<dbReference type="AlphaFoldDB" id="A0A4R6V1G3"/>
<feature type="domain" description="NlpC/P60" evidence="7">
    <location>
        <begin position="231"/>
        <end position="350"/>
    </location>
</feature>
<dbReference type="GO" id="GO:0008234">
    <property type="term" value="F:cysteine-type peptidase activity"/>
    <property type="evidence" value="ECO:0007669"/>
    <property type="project" value="UniProtKB-KW"/>
</dbReference>
<name>A0A4R6V1G3_9ACTN</name>
<comment type="caution">
    <text evidence="8">The sequence shown here is derived from an EMBL/GenBank/DDBJ whole genome shotgun (WGS) entry which is preliminary data.</text>
</comment>
<dbReference type="InterPro" id="IPR038765">
    <property type="entry name" value="Papain-like_cys_pep_sf"/>
</dbReference>
<keyword evidence="3" id="KW-0378">Hydrolase</keyword>
<evidence type="ECO:0000256" key="3">
    <source>
        <dbReference type="ARBA" id="ARBA00022801"/>
    </source>
</evidence>
<keyword evidence="4" id="KW-0788">Thiol protease</keyword>